<accession>A0A077WBR6</accession>
<sequence>MDKRAIEEYTKLEKEKNLSKIRLKRMAYEAMNEEAEKEEVTRRSTRIMNAKRKKTVPNFNGHDSISLPQVNGTLGSNLLQIGYETAVIDQKTRYFSCISKNQIVDLSNFRDGSQMKQLHISPTSKILNKISSKMVKVPEVELDMYFNSKKITNSTAAKQACDKLQVLHPKNDRERSLKKIILHVLEQHGYQSYMLSDKYIHKCTEQSLIIKFWGPIFESYFGYSMDTFIQWGDSLSKHTDKACSTIRLDLRIVIQNDGGDIESMAGEFASATAATGSKYYTDKTKIVLISKVHLNQVLSALNIPSKEDVVSIRIPMIQIMGMNCNIYSLSLVDKRTYRVEDVCDFIYPTTLRQIKNGTLATMINSMEMLKLMIEELHAHISNFSCDTSNKVTRFTKGKKPDKSVNIEEWISDLIPINDSDSEEESSEEI</sequence>
<organism evidence="1">
    <name type="scientific">Lichtheimia ramosa</name>
    <dbReference type="NCBI Taxonomy" id="688394"/>
    <lineage>
        <taxon>Eukaryota</taxon>
        <taxon>Fungi</taxon>
        <taxon>Fungi incertae sedis</taxon>
        <taxon>Mucoromycota</taxon>
        <taxon>Mucoromycotina</taxon>
        <taxon>Mucoromycetes</taxon>
        <taxon>Mucorales</taxon>
        <taxon>Lichtheimiaceae</taxon>
        <taxon>Lichtheimia</taxon>
    </lineage>
</organism>
<gene>
    <name evidence="1" type="ORF">LRAMOSA00960</name>
</gene>
<evidence type="ECO:0000313" key="1">
    <source>
        <dbReference type="EMBL" id="CDS03558.1"/>
    </source>
</evidence>
<dbReference type="EMBL" id="LK023313">
    <property type="protein sequence ID" value="CDS03558.1"/>
    <property type="molecule type" value="Genomic_DNA"/>
</dbReference>
<proteinExistence type="predicted"/>
<reference evidence="1" key="1">
    <citation type="journal article" date="2014" name="Genome Announc.">
        <title>De novo whole-genome sequence and genome annotation of Lichtheimia ramosa.</title>
        <authorList>
            <person name="Linde J."/>
            <person name="Schwartze V."/>
            <person name="Binder U."/>
            <person name="Lass-Florl C."/>
            <person name="Voigt K."/>
            <person name="Horn F."/>
        </authorList>
    </citation>
    <scope>NUCLEOTIDE SEQUENCE</scope>
    <source>
        <strain evidence="1">JMRC FSU:6197</strain>
    </source>
</reference>
<dbReference type="AlphaFoldDB" id="A0A077WBR6"/>
<protein>
    <submittedName>
        <fullName evidence="1">Uncharacterized protein</fullName>
    </submittedName>
</protein>
<name>A0A077WBR6_9FUNG</name>
<dbReference type="OrthoDB" id="2290147at2759"/>